<protein>
    <recommendedName>
        <fullName evidence="3">Replication protein</fullName>
    </recommendedName>
</protein>
<dbReference type="RefSeq" id="WP_054372248.1">
    <property type="nucleotide sequence ID" value="NZ_AZYO01000014.1"/>
</dbReference>
<comment type="caution">
    <text evidence="1">The sequence shown here is derived from an EMBL/GenBank/DDBJ whole genome shotgun (WGS) entry which is preliminary data.</text>
</comment>
<dbReference type="PATRIC" id="fig|1441923.3.peg.1787"/>
<sequence>MGSVTVTAKELLEKAVKKSGRRSSVQLPEEFARIQTPGETSTPLSMLFSKGEVALKVYLTLVMLTRKPPHELYKIVPDHYWAELLGYEELNFADPIAGPGTRRVKRAMKALEKGGPDGKGWITRTPERGRGFRITVVHLPEPRRAPWITVPLELWSRGWINVMSARSLYVYLCLRLVLAGKPDSEGAHVSTSDRKRFAVRDDTWQRGMKELVALGLARSEITRVAEDRWSTDLRERKVYYLNSDYLKDNESPLEPLVLPQNEGLARQ</sequence>
<reference evidence="1 2" key="1">
    <citation type="journal article" date="2015" name="Genome Announc.">
        <title>Draft Genome Sequence of Rhodococcus rhodochrous Strain KG-21, a Soil Isolate from Oil Fields of Krishna-Godavari Basin, India.</title>
        <authorList>
            <person name="Dawar C."/>
            <person name="Aggarwal R.K."/>
        </authorList>
    </citation>
    <scope>NUCLEOTIDE SEQUENCE [LARGE SCALE GENOMIC DNA]</scope>
    <source>
        <strain evidence="1 2">KG-21</strain>
    </source>
</reference>
<evidence type="ECO:0000313" key="1">
    <source>
        <dbReference type="EMBL" id="KOS56722.1"/>
    </source>
</evidence>
<dbReference type="AlphaFoldDB" id="A0A0M8PP76"/>
<evidence type="ECO:0008006" key="3">
    <source>
        <dbReference type="Google" id="ProtNLM"/>
    </source>
</evidence>
<accession>A0A0M8PP76</accession>
<name>A0A0M8PP76_RHORH</name>
<gene>
    <name evidence="1" type="ORF">Z051_08105</name>
</gene>
<organism evidence="1 2">
    <name type="scientific">Rhodococcus rhodochrous KG-21</name>
    <dbReference type="NCBI Taxonomy" id="1441923"/>
    <lineage>
        <taxon>Bacteria</taxon>
        <taxon>Bacillati</taxon>
        <taxon>Actinomycetota</taxon>
        <taxon>Actinomycetes</taxon>
        <taxon>Mycobacteriales</taxon>
        <taxon>Nocardiaceae</taxon>
        <taxon>Rhodococcus</taxon>
    </lineage>
</organism>
<proteinExistence type="predicted"/>
<evidence type="ECO:0000313" key="2">
    <source>
        <dbReference type="Proteomes" id="UP000037712"/>
    </source>
</evidence>
<dbReference type="Proteomes" id="UP000037712">
    <property type="component" value="Unassembled WGS sequence"/>
</dbReference>
<dbReference type="EMBL" id="AZYO01000014">
    <property type="protein sequence ID" value="KOS56722.1"/>
    <property type="molecule type" value="Genomic_DNA"/>
</dbReference>
<reference evidence="2" key="2">
    <citation type="submission" date="2015-01" db="EMBL/GenBank/DDBJ databases">
        <title>Draft genome sequence of potential hydrocarbon metabolising strain of Rhodococcus rhodochrous.</title>
        <authorList>
            <person name="Aggarwal R.K."/>
            <person name="Dawar C."/>
        </authorList>
    </citation>
    <scope>NUCLEOTIDE SEQUENCE [LARGE SCALE GENOMIC DNA]</scope>
    <source>
        <strain evidence="2">KG-21</strain>
    </source>
</reference>